<evidence type="ECO:0000256" key="3">
    <source>
        <dbReference type="SAM" id="Phobius"/>
    </source>
</evidence>
<feature type="transmembrane region" description="Helical" evidence="3">
    <location>
        <begin position="346"/>
        <end position="363"/>
    </location>
</feature>
<dbReference type="CDD" id="cd07302">
    <property type="entry name" value="CHD"/>
    <property type="match status" value="1"/>
</dbReference>
<dbReference type="EMBL" id="CP001344">
    <property type="protein sequence ID" value="ACL46074.1"/>
    <property type="molecule type" value="Genomic_DNA"/>
</dbReference>
<dbReference type="HOGENOM" id="CLU_000445_85_1_3"/>
<dbReference type="OrthoDB" id="337251at2"/>
<dbReference type="GO" id="GO:0035556">
    <property type="term" value="P:intracellular signal transduction"/>
    <property type="evidence" value="ECO:0007669"/>
    <property type="project" value="InterPro"/>
</dbReference>
<sequence>MAKQVTSLGNRLAELGMVAIASVLISGLVLSVRQLGWLQPLELGAYDRFVQLRLVILPQIWPQMFPQPQKDPRILVVGITEADIQALGGNLQLSDGLYADLFAQLLRYQPRGIGLDIYRDKPFGSPAEQAAFAQQLKSDPRIIGITKLGDDNNPTIAPPPALPPQQVGFNDVVVDSGGIVRRNLMMQQGQQGTLLSFSFQLALLYLSQGQDKIEPSNSPTDPHRIDWGKATFLPLNSKDGGYVEADNQGYQILLNYRGDERSFEQVSLGDIRQGKVAADLIQNRIILIGNVAESGKDFFYTPFSSMARDNQRMSGVVVHAQQVSQLLDAATGQRPLFWFWSEWEEILWIVCWSLAGGIVAWSIRHPVLLAIAATVLLLGLMGISFLFFLDSGWIPLVPPLFCVLITGATITAYTAQQASQQQRMVMRLLGQNTSPEIAETLWQQRDQLLKNGKLPGQRLIATLLFTDLRGFSSISERLPPEEILIWLNEYLEEITQVVQSHQGVINKFTGDGIMAAFGVPIPRQTEQAIADDAQRAVACALAMGDRLEQLNVYWQKKGLPQVQMRAGLFTGSVVVGSLGSKTRLEYGIIGDSVNTASRLESVDKHRQPTPCRVLIAQETLDYLHDKYEVEPWGPLELKGKETKILVYRVVGPRSATVQTALEQSSNGSDENGSLERPS</sequence>
<dbReference type="Pfam" id="PF00211">
    <property type="entry name" value="Guanylate_cyc"/>
    <property type="match status" value="1"/>
</dbReference>
<protein>
    <submittedName>
        <fullName evidence="5">Adenylate/guanylate cyclase with Chase sensor</fullName>
    </submittedName>
</protein>
<gene>
    <name evidence="5" type="ordered locus">Cyan7425_3755</name>
</gene>
<dbReference type="Gene3D" id="3.30.70.1230">
    <property type="entry name" value="Nucleotide cyclase"/>
    <property type="match status" value="1"/>
</dbReference>
<dbReference type="InterPro" id="IPR001054">
    <property type="entry name" value="A/G_cyclase"/>
</dbReference>
<feature type="region of interest" description="Disordered" evidence="2">
    <location>
        <begin position="657"/>
        <end position="678"/>
    </location>
</feature>
<feature type="domain" description="Guanylate cyclase" evidence="4">
    <location>
        <begin position="462"/>
        <end position="600"/>
    </location>
</feature>
<dbReference type="SUPFAM" id="SSF55073">
    <property type="entry name" value="Nucleotide cyclase"/>
    <property type="match status" value="1"/>
</dbReference>
<evidence type="ECO:0000313" key="5">
    <source>
        <dbReference type="EMBL" id="ACL46074.1"/>
    </source>
</evidence>
<feature type="transmembrane region" description="Helical" evidence="3">
    <location>
        <begin position="12"/>
        <end position="32"/>
    </location>
</feature>
<dbReference type="InterPro" id="IPR007890">
    <property type="entry name" value="CHASE2"/>
</dbReference>
<accession>B8HTJ3</accession>
<dbReference type="AlphaFoldDB" id="B8HTJ3"/>
<keyword evidence="3" id="KW-0812">Transmembrane</keyword>
<feature type="compositionally biased region" description="Polar residues" evidence="2">
    <location>
        <begin position="657"/>
        <end position="671"/>
    </location>
</feature>
<dbReference type="InterPro" id="IPR050697">
    <property type="entry name" value="Adenylyl/Guanylyl_Cyclase_3/4"/>
</dbReference>
<keyword evidence="3" id="KW-0472">Membrane</keyword>
<dbReference type="eggNOG" id="COG4252">
    <property type="taxonomic scope" value="Bacteria"/>
</dbReference>
<reference evidence="5" key="1">
    <citation type="submission" date="2009-01" db="EMBL/GenBank/DDBJ databases">
        <title>Complete sequence of chromosome Cyanothece sp. PCC 7425.</title>
        <authorList>
            <consortium name="US DOE Joint Genome Institute"/>
            <person name="Lucas S."/>
            <person name="Copeland A."/>
            <person name="Lapidus A."/>
            <person name="Glavina del Rio T."/>
            <person name="Dalin E."/>
            <person name="Tice H."/>
            <person name="Bruce D."/>
            <person name="Goodwin L."/>
            <person name="Pitluck S."/>
            <person name="Sims D."/>
            <person name="Meineke L."/>
            <person name="Brettin T."/>
            <person name="Detter J.C."/>
            <person name="Han C."/>
            <person name="Larimer F."/>
            <person name="Land M."/>
            <person name="Hauser L."/>
            <person name="Kyrpides N."/>
            <person name="Ovchinnikova G."/>
            <person name="Liberton M."/>
            <person name="Stoeckel J."/>
            <person name="Banerjee A."/>
            <person name="Singh A."/>
            <person name="Page L."/>
            <person name="Sato H."/>
            <person name="Zhao L."/>
            <person name="Sherman L."/>
            <person name="Pakrasi H."/>
            <person name="Richardson P."/>
        </authorList>
    </citation>
    <scope>NUCLEOTIDE SEQUENCE</scope>
    <source>
        <strain evidence="5">PCC 7425</strain>
    </source>
</reference>
<organism evidence="5">
    <name type="scientific">Cyanothece sp. (strain PCC 7425 / ATCC 29141)</name>
    <dbReference type="NCBI Taxonomy" id="395961"/>
    <lineage>
        <taxon>Bacteria</taxon>
        <taxon>Bacillati</taxon>
        <taxon>Cyanobacteriota</taxon>
        <taxon>Cyanophyceae</taxon>
        <taxon>Gomontiellales</taxon>
        <taxon>Cyanothecaceae</taxon>
        <taxon>Cyanothece</taxon>
    </lineage>
</organism>
<feature type="transmembrane region" description="Helical" evidence="3">
    <location>
        <begin position="396"/>
        <end position="415"/>
    </location>
</feature>
<keyword evidence="3" id="KW-1133">Transmembrane helix</keyword>
<evidence type="ECO:0000256" key="1">
    <source>
        <dbReference type="ARBA" id="ARBA00005381"/>
    </source>
</evidence>
<name>B8HTJ3_CYAP4</name>
<dbReference type="eggNOG" id="COG2114">
    <property type="taxonomic scope" value="Bacteria"/>
</dbReference>
<dbReference type="SMART" id="SM00044">
    <property type="entry name" value="CYCc"/>
    <property type="match status" value="1"/>
</dbReference>
<feature type="transmembrane region" description="Helical" evidence="3">
    <location>
        <begin position="369"/>
        <end position="389"/>
    </location>
</feature>
<dbReference type="PANTHER" id="PTHR43081:SF1">
    <property type="entry name" value="ADENYLATE CYCLASE, TERMINAL-DIFFERENTIATION SPECIFIC"/>
    <property type="match status" value="1"/>
</dbReference>
<dbReference type="GO" id="GO:0004016">
    <property type="term" value="F:adenylate cyclase activity"/>
    <property type="evidence" value="ECO:0007669"/>
    <property type="project" value="UniProtKB-ARBA"/>
</dbReference>
<evidence type="ECO:0000259" key="4">
    <source>
        <dbReference type="PROSITE" id="PS50125"/>
    </source>
</evidence>
<dbReference type="InterPro" id="IPR029787">
    <property type="entry name" value="Nucleotide_cyclase"/>
</dbReference>
<comment type="similarity">
    <text evidence="1">Belongs to the adenylyl cyclase class-3 family.</text>
</comment>
<dbReference type="Pfam" id="PF05226">
    <property type="entry name" value="CHASE2"/>
    <property type="match status" value="1"/>
</dbReference>
<dbReference type="PROSITE" id="PS50125">
    <property type="entry name" value="GUANYLATE_CYCLASE_2"/>
    <property type="match status" value="1"/>
</dbReference>
<dbReference type="PANTHER" id="PTHR43081">
    <property type="entry name" value="ADENYLATE CYCLASE, TERMINAL-DIFFERENTIATION SPECIFIC-RELATED"/>
    <property type="match status" value="1"/>
</dbReference>
<proteinExistence type="inferred from homology"/>
<evidence type="ECO:0000256" key="2">
    <source>
        <dbReference type="SAM" id="MobiDB-lite"/>
    </source>
</evidence>
<dbReference type="GO" id="GO:0009190">
    <property type="term" value="P:cyclic nucleotide biosynthetic process"/>
    <property type="evidence" value="ECO:0007669"/>
    <property type="project" value="InterPro"/>
</dbReference>
<dbReference type="KEGG" id="cyn:Cyan7425_3755"/>
<dbReference type="SMART" id="SM01080">
    <property type="entry name" value="CHASE2"/>
    <property type="match status" value="1"/>
</dbReference>
<dbReference type="STRING" id="395961.Cyan7425_3755"/>